<dbReference type="InterPro" id="IPR042488">
    <property type="entry name" value="Rad4_BHD3_sf"/>
</dbReference>
<dbReference type="Proteomes" id="UP001157006">
    <property type="component" value="Chromosome 1S"/>
</dbReference>
<name>A0AAV0Z204_VICFA</name>
<evidence type="ECO:0000313" key="1">
    <source>
        <dbReference type="EMBL" id="CAI8592540.1"/>
    </source>
</evidence>
<gene>
    <name evidence="1" type="ORF">VFH_I044800</name>
</gene>
<dbReference type="EMBL" id="OX451735">
    <property type="protein sequence ID" value="CAI8592540.1"/>
    <property type="molecule type" value="Genomic_DNA"/>
</dbReference>
<accession>A0AAV0Z204</accession>
<reference evidence="1 2" key="1">
    <citation type="submission" date="2023-01" db="EMBL/GenBank/DDBJ databases">
        <authorList>
            <person name="Kreplak J."/>
        </authorList>
    </citation>
    <scope>NUCLEOTIDE SEQUENCE [LARGE SCALE GENOMIC DNA]</scope>
</reference>
<dbReference type="SUPFAM" id="SSF50249">
    <property type="entry name" value="Nucleic acid-binding proteins"/>
    <property type="match status" value="1"/>
</dbReference>
<dbReference type="Gene3D" id="3.30.70.2460">
    <property type="entry name" value="Rad4, beta-hairpin domain BHD3"/>
    <property type="match status" value="1"/>
</dbReference>
<dbReference type="InterPro" id="IPR012340">
    <property type="entry name" value="NA-bd_OB-fold"/>
</dbReference>
<evidence type="ECO:0008006" key="3">
    <source>
        <dbReference type="Google" id="ProtNLM"/>
    </source>
</evidence>
<sequence>MVGFEFKNGRSYLVYDGIVVCAEFKDALLEDWADASVPIVVLLQYAKVKEEGKYPLSVTNTYHVTMLCLDVDFPLLTPVQKLCSKVVVLPITDIIKLHDITFCATVAETKVLVASPFGWYYHFCHLCPCIARGDIPLFECEAGHSIGAEIFRYKIEIKVAYAGKSCNFVFWNRECELLLGVSASQLRHTMIKMLNLEMTFKVKWKPRWKNCSVVMLLKNDPFIKEPKGPWKAIEVKESIDEAKMDAPDEYDVVADMEITFEHKPGPIRPAGKRQLLGGSSESTSFEGLYDGELSSNKLKMIIKLEKNEWAML</sequence>
<keyword evidence="2" id="KW-1185">Reference proteome</keyword>
<dbReference type="AlphaFoldDB" id="A0AAV0Z204"/>
<evidence type="ECO:0000313" key="2">
    <source>
        <dbReference type="Proteomes" id="UP001157006"/>
    </source>
</evidence>
<proteinExistence type="predicted"/>
<dbReference type="Gene3D" id="2.40.50.140">
    <property type="entry name" value="Nucleic acid-binding proteins"/>
    <property type="match status" value="1"/>
</dbReference>
<organism evidence="1 2">
    <name type="scientific">Vicia faba</name>
    <name type="common">Broad bean</name>
    <name type="synonym">Faba vulgaris</name>
    <dbReference type="NCBI Taxonomy" id="3906"/>
    <lineage>
        <taxon>Eukaryota</taxon>
        <taxon>Viridiplantae</taxon>
        <taxon>Streptophyta</taxon>
        <taxon>Embryophyta</taxon>
        <taxon>Tracheophyta</taxon>
        <taxon>Spermatophyta</taxon>
        <taxon>Magnoliopsida</taxon>
        <taxon>eudicotyledons</taxon>
        <taxon>Gunneridae</taxon>
        <taxon>Pentapetalae</taxon>
        <taxon>rosids</taxon>
        <taxon>fabids</taxon>
        <taxon>Fabales</taxon>
        <taxon>Fabaceae</taxon>
        <taxon>Papilionoideae</taxon>
        <taxon>50 kb inversion clade</taxon>
        <taxon>NPAAA clade</taxon>
        <taxon>Hologalegina</taxon>
        <taxon>IRL clade</taxon>
        <taxon>Fabeae</taxon>
        <taxon>Vicia</taxon>
    </lineage>
</organism>
<protein>
    <recommendedName>
        <fullName evidence="3">Replication factor A C-terminal domain-containing protein</fullName>
    </recommendedName>
</protein>